<protein>
    <submittedName>
        <fullName evidence="1">Uncharacterized protein</fullName>
    </submittedName>
</protein>
<name>A0ACC0L8X6_RHOML</name>
<accession>A0ACC0L8X6</accession>
<reference evidence="1" key="1">
    <citation type="submission" date="2022-02" db="EMBL/GenBank/DDBJ databases">
        <title>Plant Genome Project.</title>
        <authorList>
            <person name="Zhang R.-G."/>
        </authorList>
    </citation>
    <scope>NUCLEOTIDE SEQUENCE</scope>
    <source>
        <strain evidence="1">AT1</strain>
    </source>
</reference>
<evidence type="ECO:0000313" key="1">
    <source>
        <dbReference type="EMBL" id="KAI8524668.1"/>
    </source>
</evidence>
<organism evidence="1 2">
    <name type="scientific">Rhododendron molle</name>
    <name type="common">Chinese azalea</name>
    <name type="synonym">Azalea mollis</name>
    <dbReference type="NCBI Taxonomy" id="49168"/>
    <lineage>
        <taxon>Eukaryota</taxon>
        <taxon>Viridiplantae</taxon>
        <taxon>Streptophyta</taxon>
        <taxon>Embryophyta</taxon>
        <taxon>Tracheophyta</taxon>
        <taxon>Spermatophyta</taxon>
        <taxon>Magnoliopsida</taxon>
        <taxon>eudicotyledons</taxon>
        <taxon>Gunneridae</taxon>
        <taxon>Pentapetalae</taxon>
        <taxon>asterids</taxon>
        <taxon>Ericales</taxon>
        <taxon>Ericaceae</taxon>
        <taxon>Ericoideae</taxon>
        <taxon>Rhodoreae</taxon>
        <taxon>Rhododendron</taxon>
    </lineage>
</organism>
<comment type="caution">
    <text evidence="1">The sequence shown here is derived from an EMBL/GenBank/DDBJ whole genome shotgun (WGS) entry which is preliminary data.</text>
</comment>
<evidence type="ECO:0000313" key="2">
    <source>
        <dbReference type="Proteomes" id="UP001062846"/>
    </source>
</evidence>
<dbReference type="Proteomes" id="UP001062846">
    <property type="component" value="Chromosome 13"/>
</dbReference>
<proteinExistence type="predicted"/>
<gene>
    <name evidence="1" type="ORF">RHMOL_Rhmol13G0165800</name>
</gene>
<keyword evidence="2" id="KW-1185">Reference proteome</keyword>
<sequence>MRLDVEFIVVYSLSPYNAILGRKLDLRHEGHRVLSPPVCSLHWRFWSFGDHQGRSNGIQEVFYQHYPLQRKAK</sequence>
<dbReference type="EMBL" id="CM046400">
    <property type="protein sequence ID" value="KAI8524668.1"/>
    <property type="molecule type" value="Genomic_DNA"/>
</dbReference>